<gene>
    <name evidence="6" type="ORF">JOE57_003069</name>
</gene>
<dbReference type="SUPFAM" id="SSF55347">
    <property type="entry name" value="Glyceraldehyde-3-phosphate dehydrogenase-like, C-terminal domain"/>
    <property type="match status" value="1"/>
</dbReference>
<evidence type="ECO:0000313" key="6">
    <source>
        <dbReference type="EMBL" id="MBM7800148.1"/>
    </source>
</evidence>
<keyword evidence="7" id="KW-1185">Reference proteome</keyword>
<dbReference type="Pfam" id="PF22725">
    <property type="entry name" value="GFO_IDH_MocA_C3"/>
    <property type="match status" value="1"/>
</dbReference>
<name>A0ABS2RNB9_9ACTN</name>
<dbReference type="PANTHER" id="PTHR22604">
    <property type="entry name" value="OXIDOREDUCTASES"/>
    <property type="match status" value="1"/>
</dbReference>
<evidence type="ECO:0000313" key="7">
    <source>
        <dbReference type="Proteomes" id="UP000704762"/>
    </source>
</evidence>
<dbReference type="InterPro" id="IPR023210">
    <property type="entry name" value="NADP_OxRdtase_dom"/>
</dbReference>
<accession>A0ABS2RNB9</accession>
<feature type="domain" description="GFO/IDH/MocA-like oxidoreductase" evidence="5">
    <location>
        <begin position="137"/>
        <end position="258"/>
    </location>
</feature>
<keyword evidence="2" id="KW-0560">Oxidoreductase</keyword>
<proteinExistence type="inferred from homology"/>
<feature type="domain" description="NADP-dependent oxidoreductase" evidence="3">
    <location>
        <begin position="385"/>
        <end position="664"/>
    </location>
</feature>
<dbReference type="Gene3D" id="3.40.50.720">
    <property type="entry name" value="NAD(P)-binding Rossmann-like Domain"/>
    <property type="match status" value="1"/>
</dbReference>
<evidence type="ECO:0000256" key="2">
    <source>
        <dbReference type="ARBA" id="ARBA00023002"/>
    </source>
</evidence>
<dbReference type="SUPFAM" id="SSF51430">
    <property type="entry name" value="NAD(P)-linked oxidoreductase"/>
    <property type="match status" value="1"/>
</dbReference>
<sequence>MNEEMDNTFRWAILGPGNIARRFASQLPSSRAGVLQAIGSSDPERARSFAAEHGVEGTAGSYTEVLADDQVDGVYISTVHTGHARLTLAAIEAGKHVLCEKPMAVNHGSVMAMVDAARSAGVSLVEAYMYRFHPHTRRVLELVADGAIGELTHIDASFAFAAGNPTGRLFQADLAGGGILDVGGYPVSYARAIAGAAVGRAFVEPTELSAVGTVGETGVDEWTVALLSFPGGVSASVRTGVRLSDSNDVTIYGSAGKIHLNDPWTLTTDPMLTLTVVGKAPETMSFGDAKPYALEADALAASVRAGSSAGAGEAVEMSLDDSLGNAKVLDQWRAAIGLRYPFETDDADIPTVSGAALSVDDSLMRYGEIDGVGKRVSRLVMGCDNQPNLSHASALFDHFFSVGGNTFDTGYIYGGGNHERLLGQWITNRGIRDEVVVITKGAHTPHCDPESITRQLLESLERQQTDYADIYLMHRDNPEIGVDEFVDVLDEHVRAGRIRVFGGSNWSTERMDEANAYARANGKHGFSVLSNHFGLAEAYDVPWQGCRHATDPESKRWLAERQIPLMPWSSQARGFFTGRARPEDRSDPELVRCYYSDENFERLRRAEKLAAEFGVATTAVALAFVLHQPFPTFPLFGPRSIAECRSSMEGLRVELTPEQVAWLDLATG</sequence>
<dbReference type="SUPFAM" id="SSF51735">
    <property type="entry name" value="NAD(P)-binding Rossmann-fold domains"/>
    <property type="match status" value="1"/>
</dbReference>
<dbReference type="InterPro" id="IPR000683">
    <property type="entry name" value="Gfo/Idh/MocA-like_OxRdtase_N"/>
</dbReference>
<dbReference type="Gene3D" id="3.20.20.100">
    <property type="entry name" value="NADP-dependent oxidoreductase domain"/>
    <property type="match status" value="1"/>
</dbReference>
<reference evidence="6 7" key="1">
    <citation type="submission" date="2021-01" db="EMBL/GenBank/DDBJ databases">
        <title>Sequencing the genomes of 1000 actinobacteria strains.</title>
        <authorList>
            <person name="Klenk H.-P."/>
        </authorList>
    </citation>
    <scope>NUCLEOTIDE SEQUENCE [LARGE SCALE GENOMIC DNA]</scope>
    <source>
        <strain evidence="6 7">DSM 18662</strain>
    </source>
</reference>
<evidence type="ECO:0000256" key="1">
    <source>
        <dbReference type="ARBA" id="ARBA00010928"/>
    </source>
</evidence>
<dbReference type="Gene3D" id="3.30.360.10">
    <property type="entry name" value="Dihydrodipicolinate Reductase, domain 2"/>
    <property type="match status" value="1"/>
</dbReference>
<dbReference type="RefSeq" id="WP_239578970.1">
    <property type="nucleotide sequence ID" value="NZ_BAAAQP010000003.1"/>
</dbReference>
<dbReference type="PANTHER" id="PTHR22604:SF105">
    <property type="entry name" value="TRANS-1,2-DIHYDROBENZENE-1,2-DIOL DEHYDROGENASE"/>
    <property type="match status" value="1"/>
</dbReference>
<dbReference type="Proteomes" id="UP000704762">
    <property type="component" value="Unassembled WGS sequence"/>
</dbReference>
<evidence type="ECO:0000259" key="3">
    <source>
        <dbReference type="Pfam" id="PF00248"/>
    </source>
</evidence>
<evidence type="ECO:0000259" key="5">
    <source>
        <dbReference type="Pfam" id="PF22725"/>
    </source>
</evidence>
<comment type="caution">
    <text evidence="6">The sequence shown here is derived from an EMBL/GenBank/DDBJ whole genome shotgun (WGS) entry which is preliminary data.</text>
</comment>
<dbReference type="InterPro" id="IPR055170">
    <property type="entry name" value="GFO_IDH_MocA-like_dom"/>
</dbReference>
<dbReference type="InterPro" id="IPR036812">
    <property type="entry name" value="NAD(P)_OxRdtase_dom_sf"/>
</dbReference>
<protein>
    <submittedName>
        <fullName evidence="6">Aryl-alcohol dehydrogenase-like predicted oxidoreductase/predicted dehydrogenase</fullName>
    </submittedName>
</protein>
<dbReference type="Pfam" id="PF01408">
    <property type="entry name" value="GFO_IDH_MocA"/>
    <property type="match status" value="1"/>
</dbReference>
<dbReference type="InterPro" id="IPR050984">
    <property type="entry name" value="Gfo/Idh/MocA_domain"/>
</dbReference>
<feature type="domain" description="Gfo/Idh/MocA-like oxidoreductase N-terminal" evidence="4">
    <location>
        <begin position="9"/>
        <end position="125"/>
    </location>
</feature>
<organism evidence="6 7">
    <name type="scientific">Microlunatus panaciterrae</name>
    <dbReference type="NCBI Taxonomy" id="400768"/>
    <lineage>
        <taxon>Bacteria</taxon>
        <taxon>Bacillati</taxon>
        <taxon>Actinomycetota</taxon>
        <taxon>Actinomycetes</taxon>
        <taxon>Propionibacteriales</taxon>
        <taxon>Propionibacteriaceae</taxon>
        <taxon>Microlunatus</taxon>
    </lineage>
</organism>
<dbReference type="Pfam" id="PF00248">
    <property type="entry name" value="Aldo_ket_red"/>
    <property type="match status" value="1"/>
</dbReference>
<comment type="similarity">
    <text evidence="1">Belongs to the Gfo/Idh/MocA family.</text>
</comment>
<evidence type="ECO:0000259" key="4">
    <source>
        <dbReference type="Pfam" id="PF01408"/>
    </source>
</evidence>
<dbReference type="InterPro" id="IPR036291">
    <property type="entry name" value="NAD(P)-bd_dom_sf"/>
</dbReference>
<dbReference type="CDD" id="cd19082">
    <property type="entry name" value="AKR_AKR10A1_2"/>
    <property type="match status" value="1"/>
</dbReference>
<dbReference type="EMBL" id="JAFBCF010000001">
    <property type="protein sequence ID" value="MBM7800148.1"/>
    <property type="molecule type" value="Genomic_DNA"/>
</dbReference>